<protein>
    <submittedName>
        <fullName evidence="3">TadE/TadG family type IV pilus assembly protein</fullName>
    </submittedName>
</protein>
<dbReference type="EMBL" id="JBHUFC010000006">
    <property type="protein sequence ID" value="MFD1788755.1"/>
    <property type="molecule type" value="Genomic_DNA"/>
</dbReference>
<proteinExistence type="predicted"/>
<keyword evidence="1" id="KW-1133">Transmembrane helix</keyword>
<keyword evidence="1" id="KW-0472">Membrane</keyword>
<sequence>MKNDAFLTDTKGAAALEFAILAPVFLFLIFCLIQFGLVVWTQAAIQHGASAAARCGAVNSSLCGTDEGVRNFAAQSSFGLNPSAQIFHVSQETCGTMVKASLPYAGGATPISLPQFRLTAKACFGRGAAS</sequence>
<keyword evidence="4" id="KW-1185">Reference proteome</keyword>
<evidence type="ECO:0000259" key="2">
    <source>
        <dbReference type="Pfam" id="PF07811"/>
    </source>
</evidence>
<feature type="domain" description="TadE-like" evidence="2">
    <location>
        <begin position="12"/>
        <end position="54"/>
    </location>
</feature>
<feature type="transmembrane region" description="Helical" evidence="1">
    <location>
        <begin position="20"/>
        <end position="40"/>
    </location>
</feature>
<gene>
    <name evidence="3" type="ORF">ACFSC3_14400</name>
</gene>
<dbReference type="InterPro" id="IPR012495">
    <property type="entry name" value="TadE-like_dom"/>
</dbReference>
<evidence type="ECO:0000313" key="4">
    <source>
        <dbReference type="Proteomes" id="UP001597283"/>
    </source>
</evidence>
<dbReference type="Proteomes" id="UP001597283">
    <property type="component" value="Unassembled WGS sequence"/>
</dbReference>
<dbReference type="RefSeq" id="WP_380941136.1">
    <property type="nucleotide sequence ID" value="NZ_JBHUFC010000006.1"/>
</dbReference>
<comment type="caution">
    <text evidence="3">The sequence shown here is derived from an EMBL/GenBank/DDBJ whole genome shotgun (WGS) entry which is preliminary data.</text>
</comment>
<dbReference type="Pfam" id="PF07811">
    <property type="entry name" value="TadE"/>
    <property type="match status" value="1"/>
</dbReference>
<evidence type="ECO:0000313" key="3">
    <source>
        <dbReference type="EMBL" id="MFD1788755.1"/>
    </source>
</evidence>
<keyword evidence="1" id="KW-0812">Transmembrane</keyword>
<name>A0ABW4NHG4_9SPHN</name>
<evidence type="ECO:0000256" key="1">
    <source>
        <dbReference type="SAM" id="Phobius"/>
    </source>
</evidence>
<organism evidence="3 4">
    <name type="scientific">Sphingomonas floccifaciens</name>
    <dbReference type="NCBI Taxonomy" id="1844115"/>
    <lineage>
        <taxon>Bacteria</taxon>
        <taxon>Pseudomonadati</taxon>
        <taxon>Pseudomonadota</taxon>
        <taxon>Alphaproteobacteria</taxon>
        <taxon>Sphingomonadales</taxon>
        <taxon>Sphingomonadaceae</taxon>
        <taxon>Sphingomonas</taxon>
    </lineage>
</organism>
<reference evidence="4" key="1">
    <citation type="journal article" date="2019" name="Int. J. Syst. Evol. Microbiol.">
        <title>The Global Catalogue of Microorganisms (GCM) 10K type strain sequencing project: providing services to taxonomists for standard genome sequencing and annotation.</title>
        <authorList>
            <consortium name="The Broad Institute Genomics Platform"/>
            <consortium name="The Broad Institute Genome Sequencing Center for Infectious Disease"/>
            <person name="Wu L."/>
            <person name="Ma J."/>
        </authorList>
    </citation>
    <scope>NUCLEOTIDE SEQUENCE [LARGE SCALE GENOMIC DNA]</scope>
    <source>
        <strain evidence="4">Q85</strain>
    </source>
</reference>
<accession>A0ABW4NHG4</accession>